<evidence type="ECO:0000313" key="1">
    <source>
        <dbReference type="EnsemblMetazoa" id="ACUA022097-PA"/>
    </source>
</evidence>
<dbReference type="AlphaFoldDB" id="A0A182MMW6"/>
<reference evidence="2" key="1">
    <citation type="submission" date="2013-09" db="EMBL/GenBank/DDBJ databases">
        <title>The Genome Sequence of Anopheles culicifacies species A.</title>
        <authorList>
            <consortium name="The Broad Institute Genomics Platform"/>
            <person name="Neafsey D.E."/>
            <person name="Besansky N."/>
            <person name="Howell P."/>
            <person name="Walton C."/>
            <person name="Young S.K."/>
            <person name="Zeng Q."/>
            <person name="Gargeya S."/>
            <person name="Fitzgerald M."/>
            <person name="Haas B."/>
            <person name="Abouelleil A."/>
            <person name="Allen A.W."/>
            <person name="Alvarado L."/>
            <person name="Arachchi H.M."/>
            <person name="Berlin A.M."/>
            <person name="Chapman S.B."/>
            <person name="Gainer-Dewar J."/>
            <person name="Goldberg J."/>
            <person name="Griggs A."/>
            <person name="Gujja S."/>
            <person name="Hansen M."/>
            <person name="Howarth C."/>
            <person name="Imamovic A."/>
            <person name="Ireland A."/>
            <person name="Larimer J."/>
            <person name="McCowan C."/>
            <person name="Murphy C."/>
            <person name="Pearson M."/>
            <person name="Poon T.W."/>
            <person name="Priest M."/>
            <person name="Roberts A."/>
            <person name="Saif S."/>
            <person name="Shea T."/>
            <person name="Sisk P."/>
            <person name="Sykes S."/>
            <person name="Wortman J."/>
            <person name="Nusbaum C."/>
            <person name="Birren B."/>
        </authorList>
    </citation>
    <scope>NUCLEOTIDE SEQUENCE [LARGE SCALE GENOMIC DNA]</scope>
    <source>
        <strain evidence="2">A-37</strain>
    </source>
</reference>
<dbReference type="EMBL" id="AXCM01003054">
    <property type="status" value="NOT_ANNOTATED_CDS"/>
    <property type="molecule type" value="Genomic_DNA"/>
</dbReference>
<organism evidence="1 2">
    <name type="scientific">Anopheles culicifacies</name>
    <dbReference type="NCBI Taxonomy" id="139723"/>
    <lineage>
        <taxon>Eukaryota</taxon>
        <taxon>Metazoa</taxon>
        <taxon>Ecdysozoa</taxon>
        <taxon>Arthropoda</taxon>
        <taxon>Hexapoda</taxon>
        <taxon>Insecta</taxon>
        <taxon>Pterygota</taxon>
        <taxon>Neoptera</taxon>
        <taxon>Endopterygota</taxon>
        <taxon>Diptera</taxon>
        <taxon>Nematocera</taxon>
        <taxon>Culicoidea</taxon>
        <taxon>Culicidae</taxon>
        <taxon>Anophelinae</taxon>
        <taxon>Anopheles</taxon>
        <taxon>culicifacies species complex</taxon>
    </lineage>
</organism>
<dbReference type="Proteomes" id="UP000075883">
    <property type="component" value="Unassembled WGS sequence"/>
</dbReference>
<evidence type="ECO:0000313" key="2">
    <source>
        <dbReference type="Proteomes" id="UP000075883"/>
    </source>
</evidence>
<keyword evidence="2" id="KW-1185">Reference proteome</keyword>
<accession>A0A182MMW6</accession>
<sequence>MDTLDRRPTGERLQPCLMGSSAKKTSYKCLLQVLPLGRFTATPNLLLSRSYARGCGATAKVNSPAFCPPSPAIVVAGGTTVHEGGGPPRPCMPLPISVVPPILPPPLRMVEPVLLMQ</sequence>
<name>A0A182MMW6_9DIPT</name>
<protein>
    <submittedName>
        <fullName evidence="1">Uncharacterized protein</fullName>
    </submittedName>
</protein>
<dbReference type="VEuPathDB" id="VectorBase:ACUA022097"/>
<proteinExistence type="predicted"/>
<reference evidence="1" key="2">
    <citation type="submission" date="2020-05" db="UniProtKB">
        <authorList>
            <consortium name="EnsemblMetazoa"/>
        </authorList>
    </citation>
    <scope>IDENTIFICATION</scope>
    <source>
        <strain evidence="1">A-37</strain>
    </source>
</reference>
<dbReference type="EnsemblMetazoa" id="ACUA022097-RA">
    <property type="protein sequence ID" value="ACUA022097-PA"/>
    <property type="gene ID" value="ACUA022097"/>
</dbReference>